<organism evidence="1 2">
    <name type="scientific">Vigna angularis var. angularis</name>
    <dbReference type="NCBI Taxonomy" id="157739"/>
    <lineage>
        <taxon>Eukaryota</taxon>
        <taxon>Viridiplantae</taxon>
        <taxon>Streptophyta</taxon>
        <taxon>Embryophyta</taxon>
        <taxon>Tracheophyta</taxon>
        <taxon>Spermatophyta</taxon>
        <taxon>Magnoliopsida</taxon>
        <taxon>eudicotyledons</taxon>
        <taxon>Gunneridae</taxon>
        <taxon>Pentapetalae</taxon>
        <taxon>rosids</taxon>
        <taxon>fabids</taxon>
        <taxon>Fabales</taxon>
        <taxon>Fabaceae</taxon>
        <taxon>Papilionoideae</taxon>
        <taxon>50 kb inversion clade</taxon>
        <taxon>NPAAA clade</taxon>
        <taxon>indigoferoid/millettioid clade</taxon>
        <taxon>Phaseoleae</taxon>
        <taxon>Vigna</taxon>
    </lineage>
</organism>
<reference evidence="1 2" key="1">
    <citation type="journal article" date="2015" name="Sci. Rep.">
        <title>The power of single molecule real-time sequencing technology in the de novo assembly of a eukaryotic genome.</title>
        <authorList>
            <person name="Sakai H."/>
            <person name="Naito K."/>
            <person name="Ogiso-Tanaka E."/>
            <person name="Takahashi Y."/>
            <person name="Iseki K."/>
            <person name="Muto C."/>
            <person name="Satou K."/>
            <person name="Teruya K."/>
            <person name="Shiroma A."/>
            <person name="Shimoji M."/>
            <person name="Hirano T."/>
            <person name="Itoh T."/>
            <person name="Kaga A."/>
            <person name="Tomooka N."/>
        </authorList>
    </citation>
    <scope>NUCLEOTIDE SEQUENCE [LARGE SCALE GENOMIC DNA]</scope>
    <source>
        <strain evidence="2">cv. Shumari</strain>
    </source>
</reference>
<sequence length="85" mass="9592">MSESEQGSNLNASTSDFLMMQRPAKGWRLLKDFVTLTLKNMLIVRKQSLNIDLVKGEFMKIIKNGYEGSPGRMEMSILLASQLPN</sequence>
<gene>
    <name evidence="1" type="primary">Vigan.06G137400</name>
    <name evidence="1" type="ORF">VIGAN_06137400</name>
</gene>
<accession>A0A0S3SBC9</accession>
<dbReference type="AlphaFoldDB" id="A0A0S3SBC9"/>
<proteinExistence type="predicted"/>
<name>A0A0S3SBC9_PHAAN</name>
<dbReference type="Proteomes" id="UP000291084">
    <property type="component" value="Chromosome 6"/>
</dbReference>
<evidence type="ECO:0000313" key="2">
    <source>
        <dbReference type="Proteomes" id="UP000291084"/>
    </source>
</evidence>
<evidence type="ECO:0000313" key="1">
    <source>
        <dbReference type="EMBL" id="BAT90182.1"/>
    </source>
</evidence>
<protein>
    <submittedName>
        <fullName evidence="1">Uncharacterized protein</fullName>
    </submittedName>
</protein>
<keyword evidence="2" id="KW-1185">Reference proteome</keyword>
<dbReference type="EMBL" id="AP015039">
    <property type="protein sequence ID" value="BAT90182.1"/>
    <property type="molecule type" value="Genomic_DNA"/>
</dbReference>